<feature type="region of interest" description="Disordered" evidence="1">
    <location>
        <begin position="1"/>
        <end position="25"/>
    </location>
</feature>
<organism evidence="2 3">
    <name type="scientific">Bradyrhizobium erythrophlei</name>
    <dbReference type="NCBI Taxonomy" id="1437360"/>
    <lineage>
        <taxon>Bacteria</taxon>
        <taxon>Pseudomonadati</taxon>
        <taxon>Pseudomonadota</taxon>
        <taxon>Alphaproteobacteria</taxon>
        <taxon>Hyphomicrobiales</taxon>
        <taxon>Nitrobacteraceae</taxon>
        <taxon>Bradyrhizobium</taxon>
    </lineage>
</organism>
<dbReference type="AlphaFoldDB" id="A0A1H4V4T9"/>
<dbReference type="RefSeq" id="WP_092115904.1">
    <property type="nucleotide sequence ID" value="NZ_FNTH01000001.1"/>
</dbReference>
<reference evidence="2 3" key="1">
    <citation type="submission" date="2016-10" db="EMBL/GenBank/DDBJ databases">
        <authorList>
            <person name="de Groot N.N."/>
        </authorList>
    </citation>
    <scope>NUCLEOTIDE SEQUENCE [LARGE SCALE GENOMIC DNA]</scope>
    <source>
        <strain evidence="2 3">MT12</strain>
    </source>
</reference>
<dbReference type="OrthoDB" id="8223586at2"/>
<sequence>MPFVFDQTQIEWPDDDSDLPPPRADQFVYLPAPEYGGQHDPVHFSLDVPPEPPPDKVPVSRPSLWDRLRGRRTPAAPSPQATAAWHAARAKQAAFVRQRLLAAVVPVLTDLGARQLYCRYDGGNDEGFTWLESATLHDGTRIDTAALVDQLVARKLLDRLVARGVTRRYDERSEHNQIDSFVHDWLCTEFATMLLGSGYGTGEHVLYGAFTVDLDAGTVTDDPAADPVTRNAEITR</sequence>
<evidence type="ECO:0000313" key="3">
    <source>
        <dbReference type="Proteomes" id="UP000198992"/>
    </source>
</evidence>
<feature type="compositionally biased region" description="Polar residues" evidence="1">
    <location>
        <begin position="1"/>
        <end position="10"/>
    </location>
</feature>
<proteinExistence type="predicted"/>
<feature type="region of interest" description="Disordered" evidence="1">
    <location>
        <begin position="38"/>
        <end position="59"/>
    </location>
</feature>
<name>A0A1H4V4T9_9BRAD</name>
<evidence type="ECO:0000313" key="2">
    <source>
        <dbReference type="EMBL" id="SEC76109.1"/>
    </source>
</evidence>
<protein>
    <submittedName>
        <fullName evidence="2">Uncharacterized protein</fullName>
    </submittedName>
</protein>
<evidence type="ECO:0000256" key="1">
    <source>
        <dbReference type="SAM" id="MobiDB-lite"/>
    </source>
</evidence>
<dbReference type="EMBL" id="FNTH01000001">
    <property type="protein sequence ID" value="SEC76109.1"/>
    <property type="molecule type" value="Genomic_DNA"/>
</dbReference>
<gene>
    <name evidence="2" type="ORF">SAMN05444164_2681</name>
</gene>
<dbReference type="Proteomes" id="UP000198992">
    <property type="component" value="Unassembled WGS sequence"/>
</dbReference>
<accession>A0A1H4V4T9</accession>